<reference evidence="3 4" key="1">
    <citation type="journal article" date="2013" name="Curr. Biol.">
        <title>The Genome of the Foraminiferan Reticulomyxa filosa.</title>
        <authorList>
            <person name="Glockner G."/>
            <person name="Hulsmann N."/>
            <person name="Schleicher M."/>
            <person name="Noegel A.A."/>
            <person name="Eichinger L."/>
            <person name="Gallinger C."/>
            <person name="Pawlowski J."/>
            <person name="Sierra R."/>
            <person name="Euteneuer U."/>
            <person name="Pillet L."/>
            <person name="Moustafa A."/>
            <person name="Platzer M."/>
            <person name="Groth M."/>
            <person name="Szafranski K."/>
            <person name="Schliwa M."/>
        </authorList>
    </citation>
    <scope>NUCLEOTIDE SEQUENCE [LARGE SCALE GENOMIC DNA]</scope>
</reference>
<keyword evidence="2" id="KW-0472">Membrane</keyword>
<evidence type="ECO:0000256" key="1">
    <source>
        <dbReference type="SAM" id="Coils"/>
    </source>
</evidence>
<keyword evidence="1" id="KW-0175">Coiled coil</keyword>
<evidence type="ECO:0000256" key="2">
    <source>
        <dbReference type="SAM" id="Phobius"/>
    </source>
</evidence>
<dbReference type="Proteomes" id="UP000023152">
    <property type="component" value="Unassembled WGS sequence"/>
</dbReference>
<feature type="coiled-coil region" evidence="1">
    <location>
        <begin position="300"/>
        <end position="334"/>
    </location>
</feature>
<dbReference type="EMBL" id="ASPP01016444">
    <property type="protein sequence ID" value="ETO17523.1"/>
    <property type="molecule type" value="Genomic_DNA"/>
</dbReference>
<proteinExistence type="predicted"/>
<feature type="transmembrane region" description="Helical" evidence="2">
    <location>
        <begin position="56"/>
        <end position="76"/>
    </location>
</feature>
<evidence type="ECO:0000313" key="3">
    <source>
        <dbReference type="EMBL" id="ETO17523.1"/>
    </source>
</evidence>
<organism evidence="3 4">
    <name type="scientific">Reticulomyxa filosa</name>
    <dbReference type="NCBI Taxonomy" id="46433"/>
    <lineage>
        <taxon>Eukaryota</taxon>
        <taxon>Sar</taxon>
        <taxon>Rhizaria</taxon>
        <taxon>Retaria</taxon>
        <taxon>Foraminifera</taxon>
        <taxon>Monothalamids</taxon>
        <taxon>Reticulomyxidae</taxon>
        <taxon>Reticulomyxa</taxon>
    </lineage>
</organism>
<gene>
    <name evidence="3" type="ORF">RFI_19797</name>
</gene>
<evidence type="ECO:0000313" key="4">
    <source>
        <dbReference type="Proteomes" id="UP000023152"/>
    </source>
</evidence>
<sequence length="370" mass="42616">MVPLFEIDVLVPEPELGSNVIKSSSLAFINVLDSLQELSDAKTELANEHINRMKDLAKVCFFFFFFVLCMCDQIIISNICMCVHVRARTRHQKLSNAKSQYQTIEKHGKSADYESSGDVKKDLENSEKEVLELQGELYHLDEEYRPLHAKLRQIHLVESDLDKYRENHFATMSQLRRIHARTAQVLQEHQIQRDSAWTALQATEVQQAIMKSKISDKIAETMVKIDHVREQLVELKGEHDGSASSSSSYLALLFSKTQKDEATEHSRKSAKELELEDELNMCNNFLAGLNQFLQGLKKLSKEQRGRVVHLEQVIDQLQRQRAVVTDQIAACEKQGIDKLQQIRHQFIAPLQEQLLFLHKNQHAKNQFTIL</sequence>
<keyword evidence="2" id="KW-0812">Transmembrane</keyword>
<keyword evidence="2" id="KW-1133">Transmembrane helix</keyword>
<protein>
    <submittedName>
        <fullName evidence="3">Uncharacterized protein</fullName>
    </submittedName>
</protein>
<keyword evidence="4" id="KW-1185">Reference proteome</keyword>
<comment type="caution">
    <text evidence="3">The sequence shown here is derived from an EMBL/GenBank/DDBJ whole genome shotgun (WGS) entry which is preliminary data.</text>
</comment>
<dbReference type="AlphaFoldDB" id="X6MU67"/>
<accession>X6MU67</accession>
<name>X6MU67_RETFI</name>